<dbReference type="InterPro" id="IPR036312">
    <property type="entry name" value="Bifun_inhib/LTP/seed_sf"/>
</dbReference>
<evidence type="ECO:0000256" key="2">
    <source>
        <dbReference type="ARBA" id="ARBA00023121"/>
    </source>
</evidence>
<reference evidence="4 5" key="1">
    <citation type="journal article" date="2023" name="Hortic Res">
        <title>Pangenome of water caltrop reveals structural variations and asymmetric subgenome divergence after allopolyploidization.</title>
        <authorList>
            <person name="Zhang X."/>
            <person name="Chen Y."/>
            <person name="Wang L."/>
            <person name="Yuan Y."/>
            <person name="Fang M."/>
            <person name="Shi L."/>
            <person name="Lu R."/>
            <person name="Comes H.P."/>
            <person name="Ma Y."/>
            <person name="Chen Y."/>
            <person name="Huang G."/>
            <person name="Zhou Y."/>
            <person name="Zheng Z."/>
            <person name="Qiu Y."/>
        </authorList>
    </citation>
    <scope>NUCLEOTIDE SEQUENCE [LARGE SCALE GENOMIC DNA]</scope>
    <source>
        <tissue evidence="4">Roots</tissue>
    </source>
</reference>
<evidence type="ECO:0000256" key="3">
    <source>
        <dbReference type="SAM" id="SignalP"/>
    </source>
</evidence>
<dbReference type="Gene3D" id="1.10.110.10">
    <property type="entry name" value="Plant lipid-transfer and hydrophobic proteins"/>
    <property type="match status" value="1"/>
</dbReference>
<keyword evidence="3" id="KW-0732">Signal</keyword>
<evidence type="ECO:0008006" key="6">
    <source>
        <dbReference type="Google" id="ProtNLM"/>
    </source>
</evidence>
<proteinExistence type="predicted"/>
<dbReference type="AlphaFoldDB" id="A0AAN7K4D8"/>
<dbReference type="Proteomes" id="UP001345219">
    <property type="component" value="Chromosome 17"/>
</dbReference>
<feature type="chain" id="PRO_5042882421" description="Bifunctional inhibitor/plant lipid transfer protein/seed storage helical domain-containing protein" evidence="3">
    <location>
        <begin position="27"/>
        <end position="106"/>
    </location>
</feature>
<keyword evidence="1" id="KW-0813">Transport</keyword>
<protein>
    <recommendedName>
        <fullName evidence="6">Bifunctional inhibitor/plant lipid transfer protein/seed storage helical domain-containing protein</fullName>
    </recommendedName>
</protein>
<dbReference type="PANTHER" id="PTHR33214:SF47">
    <property type="entry name" value="BIFUNCTIONAL INHIBITOR_LIPID-TRANSFER PROTEIN_SEED STORAGE 2S ALBUMIN SUPERFAMILY PROTEIN"/>
    <property type="match status" value="1"/>
</dbReference>
<dbReference type="PANTHER" id="PTHR33214">
    <property type="entry name" value="BIFUNCTIONAL INHIBITOR/LIPID-TRANSFER PROTEIN/SEED STORAGE 2S ALBUMIN SUPERFAMILY PROTEIN"/>
    <property type="match status" value="1"/>
</dbReference>
<evidence type="ECO:0000256" key="1">
    <source>
        <dbReference type="ARBA" id="ARBA00022448"/>
    </source>
</evidence>
<dbReference type="EMBL" id="JAXIOK010000011">
    <property type="protein sequence ID" value="KAK4759671.1"/>
    <property type="molecule type" value="Genomic_DNA"/>
</dbReference>
<dbReference type="SUPFAM" id="SSF47699">
    <property type="entry name" value="Bifunctional inhibitor/lipid-transfer protein/seed storage 2S albumin"/>
    <property type="match status" value="1"/>
</dbReference>
<comment type="caution">
    <text evidence="4">The sequence shown here is derived from an EMBL/GenBank/DDBJ whole genome shotgun (WGS) entry which is preliminary data.</text>
</comment>
<feature type="signal peptide" evidence="3">
    <location>
        <begin position="1"/>
        <end position="26"/>
    </location>
</feature>
<keyword evidence="2" id="KW-0446">Lipid-binding</keyword>
<sequence>MTTTKASAAMWAVCFVVATATAPVLARAEAPPPQLCCNPLQLIPCLSSLVIGSTPTSRCCGGLNLEQRCLCGYMSNPLLKTYYTGYFTRVVQMLAHCQIPYPICLN</sequence>
<organism evidence="4 5">
    <name type="scientific">Trapa incisa</name>
    <dbReference type="NCBI Taxonomy" id="236973"/>
    <lineage>
        <taxon>Eukaryota</taxon>
        <taxon>Viridiplantae</taxon>
        <taxon>Streptophyta</taxon>
        <taxon>Embryophyta</taxon>
        <taxon>Tracheophyta</taxon>
        <taxon>Spermatophyta</taxon>
        <taxon>Magnoliopsida</taxon>
        <taxon>eudicotyledons</taxon>
        <taxon>Gunneridae</taxon>
        <taxon>Pentapetalae</taxon>
        <taxon>rosids</taxon>
        <taxon>malvids</taxon>
        <taxon>Myrtales</taxon>
        <taxon>Lythraceae</taxon>
        <taxon>Trapa</taxon>
    </lineage>
</organism>
<keyword evidence="5" id="KW-1185">Reference proteome</keyword>
<dbReference type="InterPro" id="IPR033872">
    <property type="entry name" value="nsLTP2"/>
</dbReference>
<dbReference type="GO" id="GO:0006869">
    <property type="term" value="P:lipid transport"/>
    <property type="evidence" value="ECO:0007669"/>
    <property type="project" value="InterPro"/>
</dbReference>
<dbReference type="GO" id="GO:0008289">
    <property type="term" value="F:lipid binding"/>
    <property type="evidence" value="ECO:0007669"/>
    <property type="project" value="UniProtKB-KW"/>
</dbReference>
<evidence type="ECO:0000313" key="4">
    <source>
        <dbReference type="EMBL" id="KAK4759671.1"/>
    </source>
</evidence>
<name>A0AAN7K4D8_9MYRT</name>
<accession>A0AAN7K4D8</accession>
<evidence type="ECO:0000313" key="5">
    <source>
        <dbReference type="Proteomes" id="UP001345219"/>
    </source>
</evidence>
<gene>
    <name evidence="4" type="ORF">SAY87_022802</name>
</gene>